<reference evidence="2" key="1">
    <citation type="submission" date="2016-02" db="EMBL/GenBank/DDBJ databases">
        <authorList>
            <person name="Holder M.E."/>
            <person name="Ajami N.J."/>
            <person name="Petrosino J.F."/>
        </authorList>
    </citation>
    <scope>NUCLEOTIDE SEQUENCE [LARGE SCALE GENOMIC DNA]</scope>
    <source>
        <strain evidence="2">CCUG 45958</strain>
    </source>
</reference>
<dbReference type="EMBL" id="CP014229">
    <property type="protein sequence ID" value="AMD90621.1"/>
    <property type="molecule type" value="Genomic_DNA"/>
</dbReference>
<dbReference type="Proteomes" id="UP000069241">
    <property type="component" value="Chromosome"/>
</dbReference>
<name>A0A120KME7_9BACT</name>
<evidence type="ECO:0000313" key="2">
    <source>
        <dbReference type="Proteomes" id="UP000069241"/>
    </source>
</evidence>
<dbReference type="KEGG" id="dfi:AXF13_11115"/>
<sequence length="93" mass="9890">MSLIITDASRTAKAAQDDADPEARLELARLTRYLAILEDNKKASRFVPDDAALALDMAGFVRNRLRGGRAAPGSSLARLALALVQTSPDAPAQ</sequence>
<dbReference type="AlphaFoldDB" id="A0A120KME7"/>
<accession>A0A120KME7</accession>
<keyword evidence="2" id="KW-1185">Reference proteome</keyword>
<proteinExistence type="predicted"/>
<gene>
    <name evidence="1" type="ORF">AXF13_11115</name>
</gene>
<protein>
    <submittedName>
        <fullName evidence="1">Uncharacterized protein</fullName>
    </submittedName>
</protein>
<evidence type="ECO:0000313" key="1">
    <source>
        <dbReference type="EMBL" id="AMD90621.1"/>
    </source>
</evidence>
<organism evidence="1 2">
    <name type="scientific">Desulfovibrio fairfieldensis</name>
    <dbReference type="NCBI Taxonomy" id="44742"/>
    <lineage>
        <taxon>Bacteria</taxon>
        <taxon>Pseudomonadati</taxon>
        <taxon>Thermodesulfobacteriota</taxon>
        <taxon>Desulfovibrionia</taxon>
        <taxon>Desulfovibrionales</taxon>
        <taxon>Desulfovibrionaceae</taxon>
        <taxon>Desulfovibrio</taxon>
    </lineage>
</organism>
<dbReference type="RefSeq" id="WP_062253292.1">
    <property type="nucleotide sequence ID" value="NZ_CP014229.1"/>
</dbReference>